<dbReference type="InterPro" id="IPR026983">
    <property type="entry name" value="DHC"/>
</dbReference>
<dbReference type="EMBL" id="SNRW01037030">
    <property type="protein sequence ID" value="KAA6354028.1"/>
    <property type="molecule type" value="Genomic_DNA"/>
</dbReference>
<dbReference type="Gene3D" id="1.20.920.20">
    <property type="match status" value="1"/>
</dbReference>
<evidence type="ECO:0000313" key="5">
    <source>
        <dbReference type="Proteomes" id="UP000324800"/>
    </source>
</evidence>
<gene>
    <name evidence="4" type="ORF">EZS28_050445</name>
</gene>
<dbReference type="InterPro" id="IPR024743">
    <property type="entry name" value="Dynein_HC_stalk"/>
</dbReference>
<name>A0A5J4T759_9EUKA</name>
<organism evidence="4 5">
    <name type="scientific">Streblomastix strix</name>
    <dbReference type="NCBI Taxonomy" id="222440"/>
    <lineage>
        <taxon>Eukaryota</taxon>
        <taxon>Metamonada</taxon>
        <taxon>Preaxostyla</taxon>
        <taxon>Oxymonadida</taxon>
        <taxon>Streblomastigidae</taxon>
        <taxon>Streblomastix</taxon>
    </lineage>
</organism>
<sequence length="251" mass="29081">KSFRTRLCQIPSLVNCCTLDWYDPWSSNALLQVAHRLINNWNVPLEYKVRMAEECVYMHVSVEKASTQFLTELKRHNYTTATSYLQLLNSYDQTLKEMDELIAIRQQKLSNRLSILERTNKEVEAMKTQLIAIQPRLEQQQKDIKAIRSELTVQQKEVEGKEEVVRGEDAIVTQQTNEVEALAQDAQNELNKTILKYNAAINAVQSLDKIDISEDKSYSRPSELVMFVMASVCLLFNQPQIWEQAIILKEK</sequence>
<dbReference type="PANTHER" id="PTHR22878">
    <property type="entry name" value="DYNEIN HEAVY CHAIN 6, AXONEMAL-LIKE-RELATED"/>
    <property type="match status" value="1"/>
</dbReference>
<feature type="non-terminal residue" evidence="4">
    <location>
        <position position="1"/>
    </location>
</feature>
<comment type="caution">
    <text evidence="4">The sequence shown here is derived from an EMBL/GenBank/DDBJ whole genome shotgun (WGS) entry which is preliminary data.</text>
</comment>
<evidence type="ECO:0000259" key="3">
    <source>
        <dbReference type="Pfam" id="PF12780"/>
    </source>
</evidence>
<evidence type="ECO:0000259" key="2">
    <source>
        <dbReference type="Pfam" id="PF12777"/>
    </source>
</evidence>
<dbReference type="OrthoDB" id="345708at2759"/>
<protein>
    <submittedName>
        <fullName evidence="4">Putative dynein heavy chain</fullName>
    </submittedName>
</protein>
<keyword evidence="1" id="KW-0175">Coiled coil</keyword>
<dbReference type="AlphaFoldDB" id="A0A5J4T759"/>
<evidence type="ECO:0000256" key="1">
    <source>
        <dbReference type="SAM" id="Coils"/>
    </source>
</evidence>
<proteinExistence type="predicted"/>
<dbReference type="Pfam" id="PF12780">
    <property type="entry name" value="AAA_8"/>
    <property type="match status" value="1"/>
</dbReference>
<feature type="domain" description="Dynein heavy chain coiled coil stalk" evidence="2">
    <location>
        <begin position="108"/>
        <end position="236"/>
    </location>
</feature>
<dbReference type="GO" id="GO:0007018">
    <property type="term" value="P:microtubule-based movement"/>
    <property type="evidence" value="ECO:0007669"/>
    <property type="project" value="InterPro"/>
</dbReference>
<feature type="coiled-coil region" evidence="1">
    <location>
        <begin position="106"/>
        <end position="203"/>
    </location>
</feature>
<reference evidence="4 5" key="1">
    <citation type="submission" date="2019-03" db="EMBL/GenBank/DDBJ databases">
        <title>Single cell metagenomics reveals metabolic interactions within the superorganism composed of flagellate Streblomastix strix and complex community of Bacteroidetes bacteria on its surface.</title>
        <authorList>
            <person name="Treitli S.C."/>
            <person name="Kolisko M."/>
            <person name="Husnik F."/>
            <person name="Keeling P."/>
            <person name="Hampl V."/>
        </authorList>
    </citation>
    <scope>NUCLEOTIDE SEQUENCE [LARGE SCALE GENOMIC DNA]</scope>
    <source>
        <strain evidence="4">ST1C</strain>
    </source>
</reference>
<dbReference type="GO" id="GO:0051959">
    <property type="term" value="F:dynein light intermediate chain binding"/>
    <property type="evidence" value="ECO:0007669"/>
    <property type="project" value="InterPro"/>
</dbReference>
<dbReference type="InterPro" id="IPR024317">
    <property type="entry name" value="Dynein_heavy_chain_D4_dom"/>
</dbReference>
<evidence type="ECO:0000313" key="4">
    <source>
        <dbReference type="EMBL" id="KAA6354028.1"/>
    </source>
</evidence>
<dbReference type="GO" id="GO:0030286">
    <property type="term" value="C:dynein complex"/>
    <property type="evidence" value="ECO:0007669"/>
    <property type="project" value="InterPro"/>
</dbReference>
<accession>A0A5J4T759</accession>
<dbReference type="Pfam" id="PF12777">
    <property type="entry name" value="MT"/>
    <property type="match status" value="1"/>
</dbReference>
<dbReference type="Proteomes" id="UP000324800">
    <property type="component" value="Unassembled WGS sequence"/>
</dbReference>
<dbReference type="GO" id="GO:0045505">
    <property type="term" value="F:dynein intermediate chain binding"/>
    <property type="evidence" value="ECO:0007669"/>
    <property type="project" value="InterPro"/>
</dbReference>
<feature type="domain" description="Dynein heavy chain AAA module D4" evidence="3">
    <location>
        <begin position="2"/>
        <end position="93"/>
    </location>
</feature>